<dbReference type="Proteomes" id="UP000887569">
    <property type="component" value="Unplaced"/>
</dbReference>
<organism evidence="1 2">
    <name type="scientific">Parascaris univalens</name>
    <name type="common">Nematode worm</name>
    <dbReference type="NCBI Taxonomy" id="6257"/>
    <lineage>
        <taxon>Eukaryota</taxon>
        <taxon>Metazoa</taxon>
        <taxon>Ecdysozoa</taxon>
        <taxon>Nematoda</taxon>
        <taxon>Chromadorea</taxon>
        <taxon>Rhabditida</taxon>
        <taxon>Spirurina</taxon>
        <taxon>Ascaridomorpha</taxon>
        <taxon>Ascaridoidea</taxon>
        <taxon>Ascarididae</taxon>
        <taxon>Parascaris</taxon>
    </lineage>
</organism>
<evidence type="ECO:0000313" key="2">
    <source>
        <dbReference type="WBParaSite" id="PgR116_g013_t01"/>
    </source>
</evidence>
<reference evidence="2" key="1">
    <citation type="submission" date="2022-11" db="UniProtKB">
        <authorList>
            <consortium name="WormBaseParasite"/>
        </authorList>
    </citation>
    <scope>IDENTIFICATION</scope>
</reference>
<dbReference type="WBParaSite" id="PgR116_g013_t01">
    <property type="protein sequence ID" value="PgR116_g013_t01"/>
    <property type="gene ID" value="PgR116_g013"/>
</dbReference>
<keyword evidence="1" id="KW-1185">Reference proteome</keyword>
<dbReference type="AlphaFoldDB" id="A0A915CBL1"/>
<evidence type="ECO:0000313" key="1">
    <source>
        <dbReference type="Proteomes" id="UP000887569"/>
    </source>
</evidence>
<protein>
    <submittedName>
        <fullName evidence="2">ShKT domain-containing protein</fullName>
    </submittedName>
</protein>
<sequence>MNSSNRQCRKYLTECRVCANYNRSCQYCTRKFEQPMKALVEYLCPQTCKVLIRRESNDIGNQLRGLGSHFLCRSNS</sequence>
<name>A0A915CBL1_PARUN</name>
<accession>A0A915CBL1</accession>
<proteinExistence type="predicted"/>